<dbReference type="GO" id="GO:0005886">
    <property type="term" value="C:plasma membrane"/>
    <property type="evidence" value="ECO:0007669"/>
    <property type="project" value="TreeGrafter"/>
</dbReference>
<keyword evidence="6 8" id="KW-1133">Transmembrane helix</keyword>
<gene>
    <name evidence="10" type="ORF">BO222_04770</name>
</gene>
<dbReference type="Pfam" id="PF00535">
    <property type="entry name" value="Glycos_transf_2"/>
    <property type="match status" value="1"/>
</dbReference>
<evidence type="ECO:0000256" key="6">
    <source>
        <dbReference type="ARBA" id="ARBA00022989"/>
    </source>
</evidence>
<feature type="domain" description="Glycosyltransferase 2-like" evidence="9">
    <location>
        <begin position="13"/>
        <end position="152"/>
    </location>
</feature>
<evidence type="ECO:0000256" key="7">
    <source>
        <dbReference type="ARBA" id="ARBA00023136"/>
    </source>
</evidence>
<evidence type="ECO:0000256" key="2">
    <source>
        <dbReference type="ARBA" id="ARBA00022676"/>
    </source>
</evidence>
<dbReference type="InterPro" id="IPR001173">
    <property type="entry name" value="Glyco_trans_2-like"/>
</dbReference>
<feature type="transmembrane region" description="Helical" evidence="8">
    <location>
        <begin position="238"/>
        <end position="259"/>
    </location>
</feature>
<keyword evidence="11" id="KW-1185">Reference proteome</keyword>
<evidence type="ECO:0000256" key="4">
    <source>
        <dbReference type="ARBA" id="ARBA00022692"/>
    </source>
</evidence>
<sequence>MEKNQKLKDRLISFVIPCYNSGKTIESVVRQIDDVMKTREGYEYEVILVNDNPPDDTWRIIKDLHQKNPKVTGLCMSHNFGQHNALMAGYRKAKGDIIVSLDDDGQNPPSEVFKLVDRLNGNTNVVYGDYTDDKFASGFRKLGSDFNDWTATWLLNKPKELYFSSYIATTREVIDQVNRYTGPYPFVDGLMLRSGSGIVNQNVDHQKRQEGQSGYSLSKLLNLWANGFTAFSVKPLRIGALLGAICAGFGFLFSLFVVIQKLIYQDAVDAGWSSIICIMMILGGLILLMLGLIGEYVGRIYLTMNSTPQYIIFETTESDSQS</sequence>
<evidence type="ECO:0000256" key="8">
    <source>
        <dbReference type="SAM" id="Phobius"/>
    </source>
</evidence>
<feature type="transmembrane region" description="Helical" evidence="8">
    <location>
        <begin position="271"/>
        <end position="294"/>
    </location>
</feature>
<dbReference type="InterPro" id="IPR029044">
    <property type="entry name" value="Nucleotide-diphossugar_trans"/>
</dbReference>
<dbReference type="InterPro" id="IPR050256">
    <property type="entry name" value="Glycosyltransferase_2"/>
</dbReference>
<dbReference type="AlphaFoldDB" id="A0A1U7NGU1"/>
<comment type="caution">
    <text evidence="10">The sequence shown here is derived from an EMBL/GenBank/DDBJ whole genome shotgun (WGS) entry which is preliminary data.</text>
</comment>
<dbReference type="SUPFAM" id="SSF53448">
    <property type="entry name" value="Nucleotide-diphospho-sugar transferases"/>
    <property type="match status" value="1"/>
</dbReference>
<evidence type="ECO:0000259" key="9">
    <source>
        <dbReference type="Pfam" id="PF00535"/>
    </source>
</evidence>
<dbReference type="OrthoDB" id="9807778at2"/>
<name>A0A1U7NGU1_9FIRM</name>
<dbReference type="PANTHER" id="PTHR48090">
    <property type="entry name" value="UNDECAPRENYL-PHOSPHATE 4-DEOXY-4-FORMAMIDO-L-ARABINOSE TRANSFERASE-RELATED"/>
    <property type="match status" value="1"/>
</dbReference>
<dbReference type="Proteomes" id="UP000186341">
    <property type="component" value="Unassembled WGS sequence"/>
</dbReference>
<keyword evidence="2" id="KW-0328">Glycosyltransferase</keyword>
<reference evidence="10 11" key="1">
    <citation type="submission" date="2016-11" db="EMBL/GenBank/DDBJ databases">
        <title>Description of two novel members of the family Erysipelotrichaceae: Ileibacterium lipovorans gen. nov., sp. nov. and Dubosiella newyorkensis, gen. nov., sp. nov.</title>
        <authorList>
            <person name="Cox L.M."/>
            <person name="Sohn J."/>
            <person name="Tyrrell K.L."/>
            <person name="Citron D.M."/>
            <person name="Lawson P.A."/>
            <person name="Patel N.B."/>
            <person name="Iizumi T."/>
            <person name="Perez-Perez G.I."/>
            <person name="Goldstein E.J."/>
            <person name="Blaser M.J."/>
        </authorList>
    </citation>
    <scope>NUCLEOTIDE SEQUENCE [LARGE SCALE GENOMIC DNA]</scope>
    <source>
        <strain evidence="10 11">NYU-BL-A3</strain>
    </source>
</reference>
<dbReference type="Gene3D" id="3.90.550.10">
    <property type="entry name" value="Spore Coat Polysaccharide Biosynthesis Protein SpsA, Chain A"/>
    <property type="match status" value="1"/>
</dbReference>
<dbReference type="PANTHER" id="PTHR48090:SF3">
    <property type="entry name" value="UNDECAPRENYL-PHOSPHATE 4-DEOXY-4-FORMAMIDO-L-ARABINOSE TRANSFERASE"/>
    <property type="match status" value="1"/>
</dbReference>
<evidence type="ECO:0000313" key="11">
    <source>
        <dbReference type="Proteomes" id="UP000186341"/>
    </source>
</evidence>
<evidence type="ECO:0000256" key="1">
    <source>
        <dbReference type="ARBA" id="ARBA00022475"/>
    </source>
</evidence>
<protein>
    <submittedName>
        <fullName evidence="10">Glycosyltransferase</fullName>
    </submittedName>
</protein>
<dbReference type="GO" id="GO:0099621">
    <property type="term" value="F:undecaprenyl-phosphate 4-deoxy-4-formamido-L-arabinose transferase activity"/>
    <property type="evidence" value="ECO:0007669"/>
    <property type="project" value="TreeGrafter"/>
</dbReference>
<evidence type="ECO:0000313" key="10">
    <source>
        <dbReference type="EMBL" id="OLU40611.1"/>
    </source>
</evidence>
<dbReference type="RefSeq" id="WP_075818877.1">
    <property type="nucleotide sequence ID" value="NZ_CAJUTZ010000186.1"/>
</dbReference>
<evidence type="ECO:0000256" key="5">
    <source>
        <dbReference type="ARBA" id="ARBA00022985"/>
    </source>
</evidence>
<accession>A0A1U7NGU1</accession>
<keyword evidence="1" id="KW-1003">Cell membrane</keyword>
<organism evidence="10 11">
    <name type="scientific">Ileibacterium valens</name>
    <dbReference type="NCBI Taxonomy" id="1862668"/>
    <lineage>
        <taxon>Bacteria</taxon>
        <taxon>Bacillati</taxon>
        <taxon>Bacillota</taxon>
        <taxon>Erysipelotrichia</taxon>
        <taxon>Erysipelotrichales</taxon>
        <taxon>Erysipelotrichaceae</taxon>
        <taxon>Ileibacterium</taxon>
    </lineage>
</organism>
<keyword evidence="5" id="KW-0448">Lipopolysaccharide biosynthesis</keyword>
<dbReference type="EMBL" id="MPJW01000102">
    <property type="protein sequence ID" value="OLU40611.1"/>
    <property type="molecule type" value="Genomic_DNA"/>
</dbReference>
<dbReference type="CDD" id="cd04187">
    <property type="entry name" value="DPM1_like_bac"/>
    <property type="match status" value="1"/>
</dbReference>
<keyword evidence="4 8" id="KW-0812">Transmembrane</keyword>
<keyword evidence="7 8" id="KW-0472">Membrane</keyword>
<proteinExistence type="predicted"/>
<keyword evidence="3 10" id="KW-0808">Transferase</keyword>
<dbReference type="GO" id="GO:0009103">
    <property type="term" value="P:lipopolysaccharide biosynthetic process"/>
    <property type="evidence" value="ECO:0007669"/>
    <property type="project" value="UniProtKB-KW"/>
</dbReference>
<evidence type="ECO:0000256" key="3">
    <source>
        <dbReference type="ARBA" id="ARBA00022679"/>
    </source>
</evidence>
<dbReference type="GeneID" id="82202528"/>